<reference evidence="2 3" key="1">
    <citation type="submission" date="2020-04" db="EMBL/GenBank/DDBJ databases">
        <title>Sphingobium sp. AR-3-1 isolated from Arctic soil.</title>
        <authorList>
            <person name="Dahal R.H."/>
            <person name="Chaudhary D.K."/>
        </authorList>
    </citation>
    <scope>NUCLEOTIDE SEQUENCE [LARGE SCALE GENOMIC DNA]</scope>
    <source>
        <strain evidence="2 3">AR-3-1</strain>
    </source>
</reference>
<proteinExistence type="predicted"/>
<feature type="domain" description="Glycosyltransferase 2-like" evidence="1">
    <location>
        <begin position="8"/>
        <end position="136"/>
    </location>
</feature>
<dbReference type="InterPro" id="IPR001173">
    <property type="entry name" value="Glyco_trans_2-like"/>
</dbReference>
<sequence>MIPPKLAIIIVNWNVRGLLSDCLAAIAASSGLPNESVETIVVDNASTDGSAAMVRSDFPWVRLIESGANHGFAKGCQIGYESTQAPFVMLLNPDTVVDPDAIAAMLAQIEGDDRIGILGSRLRNSDGSFQRASGGAFPTLTNLTWNYLFLGAILPSRWAPPAVYLDDDPPGVRPIDWVSGASLTFRRAAVGPAIFHPAYFMFGEDMELCHRVAQAGWRVLYSALQSITHHHGASFARQSSMEVLASVYKGPRVFFRQGRGPIARAAYDAILFTGYAARWLLFSLLGLVRPGRDYRAMARFSRRYLGVMAATIFSRNPHRPAREQQP</sequence>
<dbReference type="GO" id="GO:0016740">
    <property type="term" value="F:transferase activity"/>
    <property type="evidence" value="ECO:0007669"/>
    <property type="project" value="UniProtKB-KW"/>
</dbReference>
<dbReference type="PANTHER" id="PTHR43179">
    <property type="entry name" value="RHAMNOSYLTRANSFERASE WBBL"/>
    <property type="match status" value="1"/>
</dbReference>
<dbReference type="EMBL" id="JABBFV010000002">
    <property type="protein sequence ID" value="NML09426.1"/>
    <property type="molecule type" value="Genomic_DNA"/>
</dbReference>
<accession>A0A7X9WT33</accession>
<dbReference type="AlphaFoldDB" id="A0A7X9WT33"/>
<protein>
    <submittedName>
        <fullName evidence="2">Glycosyltransferase family 2 protein</fullName>
    </submittedName>
</protein>
<dbReference type="CDD" id="cd04186">
    <property type="entry name" value="GT_2_like_c"/>
    <property type="match status" value="1"/>
</dbReference>
<evidence type="ECO:0000313" key="3">
    <source>
        <dbReference type="Proteomes" id="UP000519023"/>
    </source>
</evidence>
<organism evidence="2 3">
    <name type="scientific">Sphingobium psychrophilum</name>
    <dbReference type="NCBI Taxonomy" id="2728834"/>
    <lineage>
        <taxon>Bacteria</taxon>
        <taxon>Pseudomonadati</taxon>
        <taxon>Pseudomonadota</taxon>
        <taxon>Alphaproteobacteria</taxon>
        <taxon>Sphingomonadales</taxon>
        <taxon>Sphingomonadaceae</taxon>
        <taxon>Sphingobium</taxon>
    </lineage>
</organism>
<dbReference type="SUPFAM" id="SSF53448">
    <property type="entry name" value="Nucleotide-diphospho-sugar transferases"/>
    <property type="match status" value="1"/>
</dbReference>
<dbReference type="Proteomes" id="UP000519023">
    <property type="component" value="Unassembled WGS sequence"/>
</dbReference>
<dbReference type="PANTHER" id="PTHR43179:SF7">
    <property type="entry name" value="RHAMNOSYLTRANSFERASE WBBL"/>
    <property type="match status" value="1"/>
</dbReference>
<evidence type="ECO:0000259" key="1">
    <source>
        <dbReference type="Pfam" id="PF00535"/>
    </source>
</evidence>
<evidence type="ECO:0000313" key="2">
    <source>
        <dbReference type="EMBL" id="NML09426.1"/>
    </source>
</evidence>
<keyword evidence="2" id="KW-0808">Transferase</keyword>
<dbReference type="InterPro" id="IPR029044">
    <property type="entry name" value="Nucleotide-diphossugar_trans"/>
</dbReference>
<name>A0A7X9WT33_9SPHN</name>
<dbReference type="Gene3D" id="3.90.550.10">
    <property type="entry name" value="Spore Coat Polysaccharide Biosynthesis Protein SpsA, Chain A"/>
    <property type="match status" value="1"/>
</dbReference>
<gene>
    <name evidence="2" type="ORF">HHL08_04590</name>
</gene>
<dbReference type="RefSeq" id="WP_169571291.1">
    <property type="nucleotide sequence ID" value="NZ_JABBFV010000002.1"/>
</dbReference>
<keyword evidence="3" id="KW-1185">Reference proteome</keyword>
<dbReference type="Pfam" id="PF00535">
    <property type="entry name" value="Glycos_transf_2"/>
    <property type="match status" value="1"/>
</dbReference>
<comment type="caution">
    <text evidence="2">The sequence shown here is derived from an EMBL/GenBank/DDBJ whole genome shotgun (WGS) entry which is preliminary data.</text>
</comment>